<evidence type="ECO:0000313" key="3">
    <source>
        <dbReference type="EMBL" id="KAK9115374.1"/>
    </source>
</evidence>
<sequence length="167" mass="18466">MERCVGIHKENVCGVGVSSGNAIECVHGGMHPGGIPMQRGPGLPPHEQPQLRRKDPGMGMTGYLPSQKSRQLVDMEPEPIILAYTDLNLQSCVLKVNIHCDGCKQDVQKLLQRIEGVLVRLRKELSLVKDIPVLIAIDQAAVNEAHCAEENRLEQICLKRHDYFGLS</sequence>
<keyword evidence="4" id="KW-1185">Reference proteome</keyword>
<feature type="region of interest" description="Disordered" evidence="2">
    <location>
        <begin position="38"/>
        <end position="57"/>
    </location>
</feature>
<organism evidence="3 4">
    <name type="scientific">Stephania yunnanensis</name>
    <dbReference type="NCBI Taxonomy" id="152371"/>
    <lineage>
        <taxon>Eukaryota</taxon>
        <taxon>Viridiplantae</taxon>
        <taxon>Streptophyta</taxon>
        <taxon>Embryophyta</taxon>
        <taxon>Tracheophyta</taxon>
        <taxon>Spermatophyta</taxon>
        <taxon>Magnoliopsida</taxon>
        <taxon>Ranunculales</taxon>
        <taxon>Menispermaceae</taxon>
        <taxon>Menispermoideae</taxon>
        <taxon>Cissampelideae</taxon>
        <taxon>Stephania</taxon>
    </lineage>
</organism>
<accession>A0AAP0NRC6</accession>
<dbReference type="EMBL" id="JBBNAF010000009">
    <property type="protein sequence ID" value="KAK9115374.1"/>
    <property type="molecule type" value="Genomic_DNA"/>
</dbReference>
<dbReference type="PANTHER" id="PTHR45868:SF19">
    <property type="entry name" value="HEAVY METAL-ASSOCIATED ISOPRENYLATED PLANT PROTEIN 37"/>
    <property type="match status" value="1"/>
</dbReference>
<dbReference type="AlphaFoldDB" id="A0AAP0NRC6"/>
<name>A0AAP0NRC6_9MAGN</name>
<proteinExistence type="predicted"/>
<dbReference type="Gene3D" id="3.30.70.100">
    <property type="match status" value="1"/>
</dbReference>
<dbReference type="PANTHER" id="PTHR45868">
    <property type="entry name" value="HEAVY METAL-ASSOCIATED ISOPRENYLATED PLANT PROTEIN 33-RELATED"/>
    <property type="match status" value="1"/>
</dbReference>
<protein>
    <recommendedName>
        <fullName evidence="5">HMA domain-containing protein</fullName>
    </recommendedName>
</protein>
<comment type="caution">
    <text evidence="3">The sequence shown here is derived from an EMBL/GenBank/DDBJ whole genome shotgun (WGS) entry which is preliminary data.</text>
</comment>
<evidence type="ECO:0000256" key="1">
    <source>
        <dbReference type="ARBA" id="ARBA00022723"/>
    </source>
</evidence>
<evidence type="ECO:0000313" key="4">
    <source>
        <dbReference type="Proteomes" id="UP001420932"/>
    </source>
</evidence>
<keyword evidence="1" id="KW-0479">Metal-binding</keyword>
<dbReference type="Proteomes" id="UP001420932">
    <property type="component" value="Unassembled WGS sequence"/>
</dbReference>
<evidence type="ECO:0000256" key="2">
    <source>
        <dbReference type="SAM" id="MobiDB-lite"/>
    </source>
</evidence>
<dbReference type="GO" id="GO:0046872">
    <property type="term" value="F:metal ion binding"/>
    <property type="evidence" value="ECO:0007669"/>
    <property type="project" value="UniProtKB-KW"/>
</dbReference>
<reference evidence="3 4" key="1">
    <citation type="submission" date="2024-01" db="EMBL/GenBank/DDBJ databases">
        <title>Genome assemblies of Stephania.</title>
        <authorList>
            <person name="Yang L."/>
        </authorList>
    </citation>
    <scope>NUCLEOTIDE SEQUENCE [LARGE SCALE GENOMIC DNA]</scope>
    <source>
        <strain evidence="3">YNDBR</strain>
        <tissue evidence="3">Leaf</tissue>
    </source>
</reference>
<evidence type="ECO:0008006" key="5">
    <source>
        <dbReference type="Google" id="ProtNLM"/>
    </source>
</evidence>
<gene>
    <name evidence="3" type="ORF">Syun_022171</name>
</gene>